<accession>A0A127PEV4</accession>
<evidence type="ECO:0000313" key="6">
    <source>
        <dbReference type="EMBL" id="AMO96352.1"/>
    </source>
</evidence>
<feature type="domain" description="Glycoside hydrolase family 3 N-terminal" evidence="5">
    <location>
        <begin position="30"/>
        <end position="341"/>
    </location>
</feature>
<evidence type="ECO:0000259" key="5">
    <source>
        <dbReference type="Pfam" id="PF00933"/>
    </source>
</evidence>
<sequence length="529" mass="56266">MSSSVSSTASSTDSKPDSQGKLSAARRVAGQLIMIRMPGTVLDEDTAQFLRDNHIRAVCLFRQNMVNPEQLAKLTADLRAVMGPNALIGIDQEGGAVVRATWLPAPPAAMALGAVDDVALARSVGAAVARGIKSLGFNWNFAPVLDLNNNPANPVIGERSFGSDPQRATELALAWMEGSLEQGVACCVKHFPGHGDTHVDSHRDLPTVTKPRSALDALELAPFKAARRAPAMMSAHIVYPALDPEYPATLSRKILTDLLRGEWDYRGVIITDGMDMHAIAGRYGVGNAAVRALAAGADMVMALGNRGTQEETLVSLTMALATADEHGDLGSTAVAARLARLDSLATAYPCAAGAYLTESADELLMVDAWRRGLTVAGQPQRLANGARIRLVACADAAGDGVAEAGLPAEVVSALLARRYDVELVTFDDEDKFDWASLPADGRTLILASTTRLRYGEKARKTWRPDLHLVLWNPFQILDIAAPALVTYGFAAAALEAVADWLGGTLEARGKMPVPVTSNVDPLRPQRQLT</sequence>
<dbReference type="EMBL" id="CP013232">
    <property type="protein sequence ID" value="AMO96352.1"/>
    <property type="molecule type" value="Genomic_DNA"/>
</dbReference>
<dbReference type="GO" id="GO:0004553">
    <property type="term" value="F:hydrolase activity, hydrolyzing O-glycosyl compounds"/>
    <property type="evidence" value="ECO:0007669"/>
    <property type="project" value="InterPro"/>
</dbReference>
<comment type="similarity">
    <text evidence="1">Belongs to the glycosyl hydrolase 3 family.</text>
</comment>
<evidence type="ECO:0000256" key="4">
    <source>
        <dbReference type="SAM" id="MobiDB-lite"/>
    </source>
</evidence>
<organism evidence="6">
    <name type="scientific">Collimonas fungivorans</name>
    <dbReference type="NCBI Taxonomy" id="158899"/>
    <lineage>
        <taxon>Bacteria</taxon>
        <taxon>Pseudomonadati</taxon>
        <taxon>Pseudomonadota</taxon>
        <taxon>Betaproteobacteria</taxon>
        <taxon>Burkholderiales</taxon>
        <taxon>Oxalobacteraceae</taxon>
        <taxon>Collimonas</taxon>
    </lineage>
</organism>
<dbReference type="InterPro" id="IPR019800">
    <property type="entry name" value="Glyco_hydro_3_AS"/>
</dbReference>
<dbReference type="InterPro" id="IPR036962">
    <property type="entry name" value="Glyco_hydro_3_N_sf"/>
</dbReference>
<dbReference type="SUPFAM" id="SSF51445">
    <property type="entry name" value="(Trans)glycosidases"/>
    <property type="match status" value="1"/>
</dbReference>
<dbReference type="InterPro" id="IPR001764">
    <property type="entry name" value="Glyco_hydro_3_N"/>
</dbReference>
<reference evidence="6 7" key="1">
    <citation type="submission" date="2015-11" db="EMBL/GenBank/DDBJ databases">
        <title>Exploring the genomic traits of fungus-feeding bacterial genus Collimonas.</title>
        <authorList>
            <person name="Song C."/>
            <person name="Schmidt R."/>
            <person name="de Jager V."/>
            <person name="Krzyzanowska D."/>
            <person name="Jongedijk E."/>
            <person name="Cankar K."/>
            <person name="Beekwilder J."/>
            <person name="van Veen A."/>
            <person name="de Boer W."/>
            <person name="van Veen J.A."/>
            <person name="Garbeva P."/>
        </authorList>
    </citation>
    <scope>NUCLEOTIDE SEQUENCE [LARGE SCALE GENOMIC DNA]</scope>
    <source>
        <strain evidence="6 7">Ter6</strain>
    </source>
</reference>
<dbReference type="Pfam" id="PF00933">
    <property type="entry name" value="Glyco_hydro_3"/>
    <property type="match status" value="1"/>
</dbReference>
<dbReference type="GO" id="GO:0009254">
    <property type="term" value="P:peptidoglycan turnover"/>
    <property type="evidence" value="ECO:0007669"/>
    <property type="project" value="TreeGrafter"/>
</dbReference>
<dbReference type="PANTHER" id="PTHR30480:SF16">
    <property type="entry name" value="GLYCOSIDE HYDROLASE FAMILY 3 DOMAIN PROTEIN"/>
    <property type="match status" value="1"/>
</dbReference>
<evidence type="ECO:0000256" key="3">
    <source>
        <dbReference type="ARBA" id="ARBA00023295"/>
    </source>
</evidence>
<feature type="region of interest" description="Disordered" evidence="4">
    <location>
        <begin position="1"/>
        <end position="22"/>
    </location>
</feature>
<dbReference type="GO" id="GO:0005975">
    <property type="term" value="P:carbohydrate metabolic process"/>
    <property type="evidence" value="ECO:0007669"/>
    <property type="project" value="InterPro"/>
</dbReference>
<dbReference type="NCBIfam" id="NF003740">
    <property type="entry name" value="PRK05337.1"/>
    <property type="match status" value="1"/>
</dbReference>
<dbReference type="PANTHER" id="PTHR30480">
    <property type="entry name" value="BETA-HEXOSAMINIDASE-RELATED"/>
    <property type="match status" value="1"/>
</dbReference>
<evidence type="ECO:0000313" key="7">
    <source>
        <dbReference type="Proteomes" id="UP000072421"/>
    </source>
</evidence>
<dbReference type="PATRIC" id="fig|158899.10.peg.3703"/>
<gene>
    <name evidence="6" type="primary">hexI</name>
    <name evidence="6" type="ORF">CFter6_3728</name>
</gene>
<proteinExistence type="inferred from homology"/>
<dbReference type="Proteomes" id="UP000072421">
    <property type="component" value="Chromosome"/>
</dbReference>
<keyword evidence="3" id="KW-0326">Glycosidase</keyword>
<protein>
    <submittedName>
        <fullName evidence="6">Glycosyl hydrolase family 3 N terminal domain protein</fullName>
    </submittedName>
</protein>
<evidence type="ECO:0000256" key="2">
    <source>
        <dbReference type="ARBA" id="ARBA00022801"/>
    </source>
</evidence>
<name>A0A127PEV4_9BURK</name>
<dbReference type="InterPro" id="IPR017853">
    <property type="entry name" value="GH"/>
</dbReference>
<evidence type="ECO:0000256" key="1">
    <source>
        <dbReference type="ARBA" id="ARBA00005336"/>
    </source>
</evidence>
<dbReference type="OrthoDB" id="9786661at2"/>
<dbReference type="AlphaFoldDB" id="A0A127PEV4"/>
<dbReference type="Gene3D" id="3.20.20.300">
    <property type="entry name" value="Glycoside hydrolase, family 3, N-terminal domain"/>
    <property type="match status" value="1"/>
</dbReference>
<keyword evidence="2 6" id="KW-0378">Hydrolase</keyword>
<dbReference type="InterPro" id="IPR050226">
    <property type="entry name" value="NagZ_Beta-hexosaminidase"/>
</dbReference>
<dbReference type="RefSeq" id="WP_082814842.1">
    <property type="nucleotide sequence ID" value="NZ_CP013232.1"/>
</dbReference>
<feature type="compositionally biased region" description="Low complexity" evidence="4">
    <location>
        <begin position="1"/>
        <end position="13"/>
    </location>
</feature>
<dbReference type="PROSITE" id="PS00775">
    <property type="entry name" value="GLYCOSYL_HYDROL_F3"/>
    <property type="match status" value="1"/>
</dbReference>